<dbReference type="Pfam" id="PF09919">
    <property type="entry name" value="DUF2149"/>
    <property type="match status" value="1"/>
</dbReference>
<evidence type="ECO:0000256" key="1">
    <source>
        <dbReference type="SAM" id="Phobius"/>
    </source>
</evidence>
<keyword evidence="1" id="KW-0472">Membrane</keyword>
<evidence type="ECO:0000313" key="3">
    <source>
        <dbReference type="Proteomes" id="UP000578091"/>
    </source>
</evidence>
<evidence type="ECO:0000313" key="2">
    <source>
        <dbReference type="EMBL" id="NZA24953.1"/>
    </source>
</evidence>
<comment type="caution">
    <text evidence="2">The sequence shown here is derived from an EMBL/GenBank/DDBJ whole genome shotgun (WGS) entry which is preliminary data.</text>
</comment>
<dbReference type="EMBL" id="JACCKA010000009">
    <property type="protein sequence ID" value="NZA24953.1"/>
    <property type="molecule type" value="Genomic_DNA"/>
</dbReference>
<accession>A0A853J7B0</accession>
<name>A0A853J7B0_9GAMM</name>
<keyword evidence="1" id="KW-0812">Transmembrane</keyword>
<keyword evidence="1" id="KW-1133">Transmembrane helix</keyword>
<dbReference type="InterPro" id="IPR018676">
    <property type="entry name" value="DUF2149"/>
</dbReference>
<sequence>MRFLETDEHDDPILSVVNLVDLFLVVIAVLMIVIVSNPLNPFSDKSVMVIENPGQADMRMLVKDGEELREYQSSGEIGEGEGTKAGVAYRLADGRMVYVPEAPAGAGDGAGSGAAGGSTR</sequence>
<dbReference type="RefSeq" id="WP_180676762.1">
    <property type="nucleotide sequence ID" value="NZ_JACCKA010000009.1"/>
</dbReference>
<dbReference type="Proteomes" id="UP000578091">
    <property type="component" value="Unassembled WGS sequence"/>
</dbReference>
<keyword evidence="3" id="KW-1185">Reference proteome</keyword>
<protein>
    <submittedName>
        <fullName evidence="2">DUF2149 domain-containing protein</fullName>
    </submittedName>
</protein>
<reference evidence="2 3" key="1">
    <citation type="submission" date="2020-07" db="EMBL/GenBank/DDBJ databases">
        <title>Luteimonas sp. SJ-92.</title>
        <authorList>
            <person name="Huang X.-X."/>
            <person name="Xu L."/>
            <person name="Sun J.-Q."/>
        </authorList>
    </citation>
    <scope>NUCLEOTIDE SEQUENCE [LARGE SCALE GENOMIC DNA]</scope>
    <source>
        <strain evidence="2 3">SJ-92</strain>
    </source>
</reference>
<organism evidence="2 3">
    <name type="scientific">Luteimonas salinisoli</name>
    <dbReference type="NCBI Taxonomy" id="2752307"/>
    <lineage>
        <taxon>Bacteria</taxon>
        <taxon>Pseudomonadati</taxon>
        <taxon>Pseudomonadota</taxon>
        <taxon>Gammaproteobacteria</taxon>
        <taxon>Lysobacterales</taxon>
        <taxon>Lysobacteraceae</taxon>
        <taxon>Luteimonas</taxon>
    </lineage>
</organism>
<proteinExistence type="predicted"/>
<feature type="transmembrane region" description="Helical" evidence="1">
    <location>
        <begin position="12"/>
        <end position="35"/>
    </location>
</feature>
<gene>
    <name evidence="2" type="ORF">H0E84_01000</name>
</gene>
<dbReference type="AlphaFoldDB" id="A0A853J7B0"/>